<dbReference type="EMBL" id="MHRP01000008">
    <property type="protein sequence ID" value="OHA27658.1"/>
    <property type="molecule type" value="Genomic_DNA"/>
</dbReference>
<dbReference type="AlphaFoldDB" id="A0A1G2MUX3"/>
<dbReference type="GO" id="GO:0046084">
    <property type="term" value="P:adenine biosynthetic process"/>
    <property type="evidence" value="ECO:0007669"/>
    <property type="project" value="TreeGrafter"/>
</dbReference>
<dbReference type="Gene3D" id="3.90.650.10">
    <property type="entry name" value="PurM-like C-terminal domain"/>
    <property type="match status" value="1"/>
</dbReference>
<evidence type="ECO:0000313" key="3">
    <source>
        <dbReference type="Proteomes" id="UP000177943"/>
    </source>
</evidence>
<proteinExistence type="predicted"/>
<accession>A0A1G2MUX3</accession>
<dbReference type="PANTHER" id="PTHR10520:SF12">
    <property type="entry name" value="TRIFUNCTIONAL PURINE BIOSYNTHETIC PROTEIN ADENOSINE-3"/>
    <property type="match status" value="1"/>
</dbReference>
<organism evidence="2 3">
    <name type="scientific">Candidatus Taylorbacteria bacterium RIFCSPHIGHO2_02_FULL_45_35</name>
    <dbReference type="NCBI Taxonomy" id="1802311"/>
    <lineage>
        <taxon>Bacteria</taxon>
        <taxon>Candidatus Tayloriibacteriota</taxon>
    </lineage>
</organism>
<dbReference type="SUPFAM" id="SSF55326">
    <property type="entry name" value="PurM N-terminal domain-like"/>
    <property type="match status" value="1"/>
</dbReference>
<gene>
    <name evidence="2" type="ORF">A3D56_04210</name>
</gene>
<dbReference type="InterPro" id="IPR004733">
    <property type="entry name" value="PurM_cligase"/>
</dbReference>
<name>A0A1G2MUX3_9BACT</name>
<comment type="caution">
    <text evidence="2">The sequence shown here is derived from an EMBL/GenBank/DDBJ whole genome shotgun (WGS) entry which is preliminary data.</text>
</comment>
<dbReference type="GO" id="GO:0006189">
    <property type="term" value="P:'de novo' IMP biosynthetic process"/>
    <property type="evidence" value="ECO:0007669"/>
    <property type="project" value="InterPro"/>
</dbReference>
<evidence type="ECO:0000256" key="1">
    <source>
        <dbReference type="SAM" id="MobiDB-lite"/>
    </source>
</evidence>
<feature type="region of interest" description="Disordered" evidence="1">
    <location>
        <begin position="1"/>
        <end position="23"/>
    </location>
</feature>
<dbReference type="InterPro" id="IPR036921">
    <property type="entry name" value="PurM-like_N_sf"/>
</dbReference>
<protein>
    <recommendedName>
        <fullName evidence="4">AIR synthase</fullName>
    </recommendedName>
</protein>
<reference evidence="2 3" key="1">
    <citation type="journal article" date="2016" name="Nat. Commun.">
        <title>Thousands of microbial genomes shed light on interconnected biogeochemical processes in an aquifer system.</title>
        <authorList>
            <person name="Anantharaman K."/>
            <person name="Brown C.T."/>
            <person name="Hug L.A."/>
            <person name="Sharon I."/>
            <person name="Castelle C.J."/>
            <person name="Probst A.J."/>
            <person name="Thomas B.C."/>
            <person name="Singh A."/>
            <person name="Wilkins M.J."/>
            <person name="Karaoz U."/>
            <person name="Brodie E.L."/>
            <person name="Williams K.H."/>
            <person name="Hubbard S.S."/>
            <person name="Banfield J.F."/>
        </authorList>
    </citation>
    <scope>NUCLEOTIDE SEQUENCE [LARGE SCALE GENOMIC DNA]</scope>
</reference>
<sequence length="397" mass="44344">MHKKRQKLSTYERRGVSSQKEDVHKATSSLDKGLFPGAFCKILPDVLGGSPSHCNILHPDTAGTKASLAYLAWRTTGNLGHLRGIPVDALVMNVDDVGCVGAVQGILVDQTISRNSFQIKDEIKEIIESAEQFCAMLRVWRINCHFASGETASVPDLVRTFDVGTSVAVRMKRKDVIDASRVVPGDIIVGFSSTGQARWEAEQNSGIGSNGLTNARHETLAPFYRKFTQTYAPEMSRDLVYRGKYRLEDRLPEDRSFTIAGALLSPTRTYLPLIKMILEAVPRRYIHGIIHCSGGGQTKIRKFGRSGNRYVKYRPFPVPAVFKMIQEVSKLSWREMYEVFNMGWRLEMVVPDMKVANDIRKIAMDECDISAKVVGAVEEEDGPNQVIIETPSGQEKY</sequence>
<dbReference type="PANTHER" id="PTHR10520">
    <property type="entry name" value="TRIFUNCTIONAL PURINE BIOSYNTHETIC PROTEIN ADENOSINE-3-RELATED"/>
    <property type="match status" value="1"/>
</dbReference>
<dbReference type="GO" id="GO:0005829">
    <property type="term" value="C:cytosol"/>
    <property type="evidence" value="ECO:0007669"/>
    <property type="project" value="TreeGrafter"/>
</dbReference>
<evidence type="ECO:0008006" key="4">
    <source>
        <dbReference type="Google" id="ProtNLM"/>
    </source>
</evidence>
<dbReference type="InterPro" id="IPR036676">
    <property type="entry name" value="PurM-like_C_sf"/>
</dbReference>
<dbReference type="Gene3D" id="3.30.1330.10">
    <property type="entry name" value="PurM-like, N-terminal domain"/>
    <property type="match status" value="1"/>
</dbReference>
<dbReference type="GO" id="GO:0004641">
    <property type="term" value="F:phosphoribosylformylglycinamidine cyclo-ligase activity"/>
    <property type="evidence" value="ECO:0007669"/>
    <property type="project" value="InterPro"/>
</dbReference>
<dbReference type="GO" id="GO:0004637">
    <property type="term" value="F:phosphoribosylamine-glycine ligase activity"/>
    <property type="evidence" value="ECO:0007669"/>
    <property type="project" value="TreeGrafter"/>
</dbReference>
<feature type="compositionally biased region" description="Basic and acidic residues" evidence="1">
    <location>
        <begin position="10"/>
        <end position="23"/>
    </location>
</feature>
<evidence type="ECO:0000313" key="2">
    <source>
        <dbReference type="EMBL" id="OHA27658.1"/>
    </source>
</evidence>
<dbReference type="SUPFAM" id="SSF56042">
    <property type="entry name" value="PurM C-terminal domain-like"/>
    <property type="match status" value="1"/>
</dbReference>
<dbReference type="Proteomes" id="UP000177943">
    <property type="component" value="Unassembled WGS sequence"/>
</dbReference>